<comment type="caution">
    <text evidence="2">The sequence shown here is derived from an EMBL/GenBank/DDBJ whole genome shotgun (WGS) entry which is preliminary data.</text>
</comment>
<reference evidence="3" key="1">
    <citation type="journal article" date="2019" name="Int. J. Syst. Evol. Microbiol.">
        <title>The Global Catalogue of Microorganisms (GCM) 10K type strain sequencing project: providing services to taxonomists for standard genome sequencing and annotation.</title>
        <authorList>
            <consortium name="The Broad Institute Genomics Platform"/>
            <consortium name="The Broad Institute Genome Sequencing Center for Infectious Disease"/>
            <person name="Wu L."/>
            <person name="Ma J."/>
        </authorList>
    </citation>
    <scope>NUCLEOTIDE SEQUENCE [LARGE SCALE GENOMIC DNA]</scope>
    <source>
        <strain evidence="3">JCM 10649</strain>
    </source>
</reference>
<sequence length="52" mass="5531">MATATPAPATTGLPECELRHLLDPDDSAYATVPAEHPENVTYDHDWTPGGTP</sequence>
<evidence type="ECO:0000313" key="3">
    <source>
        <dbReference type="Proteomes" id="UP001499895"/>
    </source>
</evidence>
<keyword evidence="3" id="KW-1185">Reference proteome</keyword>
<feature type="region of interest" description="Disordered" evidence="1">
    <location>
        <begin position="29"/>
        <end position="52"/>
    </location>
</feature>
<accession>A0ABP3JJX1</accession>
<proteinExistence type="predicted"/>
<name>A0ABP3JJX1_9ACTN</name>
<protein>
    <submittedName>
        <fullName evidence="2">Uncharacterized protein</fullName>
    </submittedName>
</protein>
<dbReference type="EMBL" id="BAAAHB010000011">
    <property type="protein sequence ID" value="GAA0453762.1"/>
    <property type="molecule type" value="Genomic_DNA"/>
</dbReference>
<evidence type="ECO:0000256" key="1">
    <source>
        <dbReference type="SAM" id="MobiDB-lite"/>
    </source>
</evidence>
<dbReference type="RefSeq" id="WP_344087797.1">
    <property type="nucleotide sequence ID" value="NZ_BAAAHB010000011.1"/>
</dbReference>
<gene>
    <name evidence="2" type="ORF">GCM10009544_15660</name>
</gene>
<feature type="compositionally biased region" description="Basic and acidic residues" evidence="1">
    <location>
        <begin position="35"/>
        <end position="46"/>
    </location>
</feature>
<organism evidence="2 3">
    <name type="scientific">Streptomyces stramineus</name>
    <dbReference type="NCBI Taxonomy" id="173861"/>
    <lineage>
        <taxon>Bacteria</taxon>
        <taxon>Bacillati</taxon>
        <taxon>Actinomycetota</taxon>
        <taxon>Actinomycetes</taxon>
        <taxon>Kitasatosporales</taxon>
        <taxon>Streptomycetaceae</taxon>
        <taxon>Streptomyces</taxon>
    </lineage>
</organism>
<dbReference type="Proteomes" id="UP001499895">
    <property type="component" value="Unassembled WGS sequence"/>
</dbReference>
<evidence type="ECO:0000313" key="2">
    <source>
        <dbReference type="EMBL" id="GAA0453762.1"/>
    </source>
</evidence>